<evidence type="ECO:0000256" key="1">
    <source>
        <dbReference type="ARBA" id="ARBA00006471"/>
    </source>
</evidence>
<comment type="caution">
    <text evidence="4">The sequence shown here is derived from an EMBL/GenBank/DDBJ whole genome shotgun (WGS) entry which is preliminary data.</text>
</comment>
<dbReference type="InterPro" id="IPR035987">
    <property type="entry name" value="Ribosomal_uS8_sf"/>
</dbReference>
<sequence length="229" mass="25611">RENNGDKEMEIIKIIFELKLEIAKLTKNHKVTDLVPKDYQEKLMNMKSIAEAKSYQQEIEKKIQEEKAKHQSLFTDENKLSLPVKVVIGAGIIGRIHQIKKISKPSQHIHLKAKEIKKYCHHRGVYLISTSLPETPLLTHREALVQNQGEKVKINLGKGTISAEGPLGKSEEMPLPADLEITNQENKLSTKSVNSALAGTYNALISNLIKGVVEGHESVVEVKGVGYKH</sequence>
<dbReference type="InterPro" id="IPR000630">
    <property type="entry name" value="Ribosomal_uS8"/>
</dbReference>
<dbReference type="OrthoDB" id="409928at2759"/>
<dbReference type="SUPFAM" id="SSF56053">
    <property type="entry name" value="Ribosomal protein L6"/>
    <property type="match status" value="1"/>
</dbReference>
<dbReference type="GO" id="GO:0019843">
    <property type="term" value="F:rRNA binding"/>
    <property type="evidence" value="ECO:0007669"/>
    <property type="project" value="InterPro"/>
</dbReference>
<dbReference type="Gene3D" id="3.90.930.12">
    <property type="entry name" value="Ribosomal protein L6, alpha-beta domain"/>
    <property type="match status" value="1"/>
</dbReference>
<dbReference type="GO" id="GO:0006412">
    <property type="term" value="P:translation"/>
    <property type="evidence" value="ECO:0007669"/>
    <property type="project" value="InterPro"/>
</dbReference>
<organism evidence="4 5">
    <name type="scientific">Funneliformis geosporum</name>
    <dbReference type="NCBI Taxonomy" id="1117311"/>
    <lineage>
        <taxon>Eukaryota</taxon>
        <taxon>Fungi</taxon>
        <taxon>Fungi incertae sedis</taxon>
        <taxon>Mucoromycota</taxon>
        <taxon>Glomeromycotina</taxon>
        <taxon>Glomeromycetes</taxon>
        <taxon>Glomerales</taxon>
        <taxon>Glomeraceae</taxon>
        <taxon>Funneliformis</taxon>
    </lineage>
</organism>
<dbReference type="GO" id="GO:1990904">
    <property type="term" value="C:ribonucleoprotein complex"/>
    <property type="evidence" value="ECO:0007669"/>
    <property type="project" value="UniProtKB-KW"/>
</dbReference>
<dbReference type="AlphaFoldDB" id="A0A9W4T4H0"/>
<keyword evidence="2" id="KW-0689">Ribosomal protein</keyword>
<comment type="similarity">
    <text evidence="1">Belongs to the universal ribosomal protein uS8 family.</text>
</comment>
<dbReference type="GO" id="GO:0003735">
    <property type="term" value="F:structural constituent of ribosome"/>
    <property type="evidence" value="ECO:0007669"/>
    <property type="project" value="InterPro"/>
</dbReference>
<name>A0A9W4T4H0_9GLOM</name>
<reference evidence="4" key="1">
    <citation type="submission" date="2022-08" db="EMBL/GenBank/DDBJ databases">
        <authorList>
            <person name="Kallberg Y."/>
            <person name="Tangrot J."/>
            <person name="Rosling A."/>
        </authorList>
    </citation>
    <scope>NUCLEOTIDE SEQUENCE</scope>
    <source>
        <strain evidence="4">Wild A</strain>
    </source>
</reference>
<keyword evidence="5" id="KW-1185">Reference proteome</keyword>
<dbReference type="InterPro" id="IPR036789">
    <property type="entry name" value="Ribosomal_uL6-like_a/b-dom_sf"/>
</dbReference>
<evidence type="ECO:0000313" key="5">
    <source>
        <dbReference type="Proteomes" id="UP001153678"/>
    </source>
</evidence>
<dbReference type="Proteomes" id="UP001153678">
    <property type="component" value="Unassembled WGS sequence"/>
</dbReference>
<dbReference type="GO" id="GO:0005840">
    <property type="term" value="C:ribosome"/>
    <property type="evidence" value="ECO:0007669"/>
    <property type="project" value="UniProtKB-KW"/>
</dbReference>
<keyword evidence="3" id="KW-0687">Ribonucleoprotein</keyword>
<dbReference type="Gene3D" id="3.30.1490.10">
    <property type="match status" value="1"/>
</dbReference>
<dbReference type="SUPFAM" id="SSF56047">
    <property type="entry name" value="Ribosomal protein S8"/>
    <property type="match status" value="1"/>
</dbReference>
<dbReference type="Pfam" id="PF00410">
    <property type="entry name" value="Ribosomal_S8"/>
    <property type="match status" value="1"/>
</dbReference>
<protein>
    <submittedName>
        <fullName evidence="4">9528_t:CDS:1</fullName>
    </submittedName>
</protein>
<evidence type="ECO:0000256" key="2">
    <source>
        <dbReference type="ARBA" id="ARBA00022980"/>
    </source>
</evidence>
<feature type="non-terminal residue" evidence="4">
    <location>
        <position position="229"/>
    </location>
</feature>
<proteinExistence type="inferred from homology"/>
<accession>A0A9W4T4H0</accession>
<evidence type="ECO:0000313" key="4">
    <source>
        <dbReference type="EMBL" id="CAI2192606.1"/>
    </source>
</evidence>
<gene>
    <name evidence="4" type="ORF">FWILDA_LOCUS15660</name>
</gene>
<evidence type="ECO:0000256" key="3">
    <source>
        <dbReference type="ARBA" id="ARBA00023274"/>
    </source>
</evidence>
<dbReference type="EMBL" id="CAMKVN010008526">
    <property type="protein sequence ID" value="CAI2192606.1"/>
    <property type="molecule type" value="Genomic_DNA"/>
</dbReference>